<sequence>MRGYVLSIWSLIDPIYYYCTRLTYLPRQGAESNIFRVRLTKYKGREIVLSDGTEIKKNDTLVKVHLHNVKLLKEIIHIKNEIKKAKIIYRHVQNSLPGLAEFIQRADRSDEIKGVIGITFLNKGCERLGFEVVDITSHIYKGFKWCTFLPIELISSGNSVRHILQHHSPKYLFMSKGKLLNLYGEKNKRKSCP</sequence>
<name>A0A8J8GF19_9BACI</name>
<keyword evidence="3" id="KW-1185">Reference proteome</keyword>
<proteinExistence type="predicted"/>
<dbReference type="Pfam" id="PF22790">
    <property type="entry name" value="YkoP"/>
    <property type="match status" value="1"/>
</dbReference>
<feature type="domain" description="YkoP-like" evidence="1">
    <location>
        <begin position="3"/>
        <end position="183"/>
    </location>
</feature>
<accession>A0A8J8GF19</accession>
<reference evidence="2" key="1">
    <citation type="submission" date="2020-06" db="EMBL/GenBank/DDBJ databases">
        <title>A novel thermopfilic bacterium from Erzurum, Turkey.</title>
        <authorList>
            <person name="Adiguzel A."/>
            <person name="Ay H."/>
            <person name="Baltaci M.O."/>
        </authorList>
    </citation>
    <scope>NUCLEOTIDE SEQUENCE</scope>
    <source>
        <strain evidence="2">P2</strain>
    </source>
</reference>
<gene>
    <name evidence="2" type="ORF">HR057_04780</name>
</gene>
<organism evidence="2 3">
    <name type="scientific">Calidifontibacillus erzurumensis</name>
    <dbReference type="NCBI Taxonomy" id="2741433"/>
    <lineage>
        <taxon>Bacteria</taxon>
        <taxon>Bacillati</taxon>
        <taxon>Bacillota</taxon>
        <taxon>Bacilli</taxon>
        <taxon>Bacillales</taxon>
        <taxon>Bacillaceae</taxon>
        <taxon>Calidifontibacillus/Schinkia group</taxon>
        <taxon>Calidifontibacillus</taxon>
    </lineage>
</organism>
<dbReference type="EMBL" id="JABTTE010000004">
    <property type="protein sequence ID" value="NSL51080.1"/>
    <property type="molecule type" value="Genomic_DNA"/>
</dbReference>
<dbReference type="Proteomes" id="UP000625804">
    <property type="component" value="Unassembled WGS sequence"/>
</dbReference>
<evidence type="ECO:0000259" key="1">
    <source>
        <dbReference type="Pfam" id="PF22790"/>
    </source>
</evidence>
<evidence type="ECO:0000313" key="2">
    <source>
        <dbReference type="EMBL" id="NSL51080.1"/>
    </source>
</evidence>
<evidence type="ECO:0000313" key="3">
    <source>
        <dbReference type="Proteomes" id="UP000625804"/>
    </source>
</evidence>
<dbReference type="AlphaFoldDB" id="A0A8J8GF19"/>
<comment type="caution">
    <text evidence="2">The sequence shown here is derived from an EMBL/GenBank/DDBJ whole genome shotgun (WGS) entry which is preliminary data.</text>
</comment>
<protein>
    <recommendedName>
        <fullName evidence="1">YkoP-like domain-containing protein</fullName>
    </recommendedName>
</protein>
<dbReference type="InterPro" id="IPR054467">
    <property type="entry name" value="YkoP-like_dom"/>
</dbReference>